<organism evidence="3 4">
    <name type="scientific">Tolumonas osonensis</name>
    <dbReference type="NCBI Taxonomy" id="675874"/>
    <lineage>
        <taxon>Bacteria</taxon>
        <taxon>Pseudomonadati</taxon>
        <taxon>Pseudomonadota</taxon>
        <taxon>Gammaproteobacteria</taxon>
        <taxon>Aeromonadales</taxon>
        <taxon>Aeromonadaceae</taxon>
        <taxon>Tolumonas</taxon>
    </lineage>
</organism>
<proteinExistence type="predicted"/>
<dbReference type="PANTHER" id="PTHR34606">
    <property type="entry name" value="BON DOMAIN-CONTAINING PROTEIN"/>
    <property type="match status" value="1"/>
</dbReference>
<dbReference type="Proteomes" id="UP000585721">
    <property type="component" value="Unassembled WGS sequence"/>
</dbReference>
<protein>
    <submittedName>
        <fullName evidence="3">Osmotically-inducible protein OsmY</fullName>
    </submittedName>
</protein>
<feature type="domain" description="BON" evidence="2">
    <location>
        <begin position="46"/>
        <end position="115"/>
    </location>
</feature>
<reference evidence="3 4" key="1">
    <citation type="submission" date="2020-08" db="EMBL/GenBank/DDBJ databases">
        <title>Genomic Encyclopedia of Type Strains, Phase IV (KMG-IV): sequencing the most valuable type-strain genomes for metagenomic binning, comparative biology and taxonomic classification.</title>
        <authorList>
            <person name="Goeker M."/>
        </authorList>
    </citation>
    <scope>NUCLEOTIDE SEQUENCE [LARGE SCALE GENOMIC DNA]</scope>
    <source>
        <strain evidence="3 4">DSM 22975</strain>
    </source>
</reference>
<dbReference type="AlphaFoldDB" id="A0A841GGY1"/>
<dbReference type="NCBIfam" id="NF008247">
    <property type="entry name" value="PRK11023.1"/>
    <property type="match status" value="1"/>
</dbReference>
<accession>A0A841GGY1</accession>
<dbReference type="EMBL" id="JACHGR010000001">
    <property type="protein sequence ID" value="MBB6054511.1"/>
    <property type="molecule type" value="Genomic_DNA"/>
</dbReference>
<sequence>MLRKLLPLSLASLLLLQGCVGVLLAGGATTGVMVAKDRRTVTAQMDDQKIELNTRHELSERTDISRISHISINSHNGIVLLVGQTPYRKHSDEVRAMAERQNGVRKVYNEIKVGEPIGYDIRTNDSWITSKVRTRLIAEKNFDSSNIKVITEDSQVFLMGLVTRDEGELAVEIARNVSGVSKVIRVFEYVQQ</sequence>
<evidence type="ECO:0000313" key="3">
    <source>
        <dbReference type="EMBL" id="MBB6054511.1"/>
    </source>
</evidence>
<dbReference type="InterPro" id="IPR051686">
    <property type="entry name" value="Lipoprotein_DolP"/>
</dbReference>
<dbReference type="PROSITE" id="PS50914">
    <property type="entry name" value="BON"/>
    <property type="match status" value="2"/>
</dbReference>
<comment type="caution">
    <text evidence="3">The sequence shown here is derived from an EMBL/GenBank/DDBJ whole genome shotgun (WGS) entry which is preliminary data.</text>
</comment>
<keyword evidence="1" id="KW-0732">Signal</keyword>
<name>A0A841GGY1_9GAMM</name>
<dbReference type="RefSeq" id="WP_188025308.1">
    <property type="nucleotide sequence ID" value="NZ_JACHGR010000001.1"/>
</dbReference>
<dbReference type="InterPro" id="IPR007055">
    <property type="entry name" value="BON_dom"/>
</dbReference>
<evidence type="ECO:0000313" key="4">
    <source>
        <dbReference type="Proteomes" id="UP000585721"/>
    </source>
</evidence>
<dbReference type="PROSITE" id="PS51257">
    <property type="entry name" value="PROKAR_LIPOPROTEIN"/>
    <property type="match status" value="1"/>
</dbReference>
<keyword evidence="4" id="KW-1185">Reference proteome</keyword>
<dbReference type="InterPro" id="IPR014004">
    <property type="entry name" value="Transpt-assoc_nodulatn_dom_bac"/>
</dbReference>
<evidence type="ECO:0000256" key="1">
    <source>
        <dbReference type="ARBA" id="ARBA00022729"/>
    </source>
</evidence>
<dbReference type="SMART" id="SM00749">
    <property type="entry name" value="BON"/>
    <property type="match status" value="1"/>
</dbReference>
<dbReference type="PANTHER" id="PTHR34606:SF4">
    <property type="entry name" value="OUTER MEMBRANE LIPOPROTEIN DOLP"/>
    <property type="match status" value="1"/>
</dbReference>
<evidence type="ECO:0000259" key="2">
    <source>
        <dbReference type="PROSITE" id="PS50914"/>
    </source>
</evidence>
<dbReference type="Pfam" id="PF04972">
    <property type="entry name" value="BON"/>
    <property type="match status" value="2"/>
</dbReference>
<gene>
    <name evidence="3" type="ORF">HNR75_000376</name>
</gene>
<feature type="domain" description="BON" evidence="2">
    <location>
        <begin position="124"/>
        <end position="191"/>
    </location>
</feature>